<evidence type="ECO:0000256" key="2">
    <source>
        <dbReference type="ARBA" id="ARBA00022692"/>
    </source>
</evidence>
<keyword evidence="3 5" id="KW-1133">Transmembrane helix</keyword>
<dbReference type="GO" id="GO:0055085">
    <property type="term" value="P:transmembrane transport"/>
    <property type="evidence" value="ECO:0007669"/>
    <property type="project" value="InterPro"/>
</dbReference>
<sequence>MLKIFEQYKSHPFAKYFLILFGVIVVYLAYHIYIWSHTESTDNAYIEADISNVSSEINGVIKNVFISDNMRVKKGDLIAEIDDQDYKSRLASLEASIKASTKNIEIIEQKTLIAQISLELCQEVVNSASTNLEINSVDYIRTQELNKENFASKKTLDESKMSFTKAKTDYNQAKLNLQIAQQNLLLLALQKTAEEEKMKGLLEDKNIVARSLVNTQIIAPVNGIIANSSLQVGNFINPGRVLFFVVQDEQMYVKANFKETQIAKLQPKQKVKLQFDSLPKKIIYGRIRNISPATGSKFSLIPTDNATGNFTKIVQRIPVLIDFETPKDITSNLIPGMSAIVSVRTN</sequence>
<dbReference type="EMBL" id="AP029170">
    <property type="protein sequence ID" value="BFD45779.1"/>
    <property type="molecule type" value="Genomic_DNA"/>
</dbReference>
<keyword evidence="4 5" id="KW-0472">Membrane</keyword>
<dbReference type="GO" id="GO:0016020">
    <property type="term" value="C:membrane"/>
    <property type="evidence" value="ECO:0007669"/>
    <property type="project" value="UniProtKB-SubCell"/>
</dbReference>
<dbReference type="Gene3D" id="2.40.50.100">
    <property type="match status" value="1"/>
</dbReference>
<protein>
    <submittedName>
        <fullName evidence="7">HlyD family secretion protein</fullName>
    </submittedName>
</protein>
<dbReference type="InterPro" id="IPR050739">
    <property type="entry name" value="MFP"/>
</dbReference>
<evidence type="ECO:0000259" key="6">
    <source>
        <dbReference type="Pfam" id="PF25917"/>
    </source>
</evidence>
<organism evidence="7">
    <name type="scientific">Candidatus Tisiphia endosymbiont of Sergentomyia squamirostris</name>
    <dbReference type="NCBI Taxonomy" id="3113639"/>
    <lineage>
        <taxon>Bacteria</taxon>
        <taxon>Pseudomonadati</taxon>
        <taxon>Pseudomonadota</taxon>
        <taxon>Alphaproteobacteria</taxon>
        <taxon>Rickettsiales</taxon>
        <taxon>Rickettsiaceae</taxon>
        <taxon>Rickettsieae</taxon>
        <taxon>Candidatus Tisiphia</taxon>
    </lineage>
</organism>
<dbReference type="AlphaFoldDB" id="A0AAT9G7N0"/>
<dbReference type="Gene3D" id="2.40.30.170">
    <property type="match status" value="1"/>
</dbReference>
<reference evidence="7" key="1">
    <citation type="submission" date="2024-01" db="EMBL/GenBank/DDBJ databases">
        <title>Sequencing the genomes of a sandfly, Sergentomyia squamirostris, and its two endosymbionts.</title>
        <authorList>
            <person name="Itokawa K."/>
            <person name="Sanjoba C."/>
        </authorList>
    </citation>
    <scope>NUCLEOTIDE SEQUENCE</scope>
    <source>
        <strain evidence="7">RiSSQ</strain>
    </source>
</reference>
<comment type="subcellular location">
    <subcellularLocation>
        <location evidence="1">Membrane</location>
        <topology evidence="1">Single-pass membrane protein</topology>
    </subcellularLocation>
</comment>
<evidence type="ECO:0000256" key="5">
    <source>
        <dbReference type="SAM" id="Phobius"/>
    </source>
</evidence>
<gene>
    <name evidence="7" type="ORF">DMENIID0002_04250</name>
</gene>
<dbReference type="Pfam" id="PF25917">
    <property type="entry name" value="BSH_RND"/>
    <property type="match status" value="1"/>
</dbReference>
<evidence type="ECO:0000313" key="7">
    <source>
        <dbReference type="EMBL" id="BFD45779.1"/>
    </source>
</evidence>
<name>A0AAT9G7N0_9RICK</name>
<dbReference type="PANTHER" id="PTHR30386">
    <property type="entry name" value="MEMBRANE FUSION SUBUNIT OF EMRAB-TOLC MULTIDRUG EFFLUX PUMP"/>
    <property type="match status" value="1"/>
</dbReference>
<dbReference type="SUPFAM" id="SSF111369">
    <property type="entry name" value="HlyD-like secretion proteins"/>
    <property type="match status" value="3"/>
</dbReference>
<dbReference type="InterPro" id="IPR058625">
    <property type="entry name" value="MdtA-like_BSH"/>
</dbReference>
<evidence type="ECO:0000256" key="3">
    <source>
        <dbReference type="ARBA" id="ARBA00022989"/>
    </source>
</evidence>
<dbReference type="PANTHER" id="PTHR30386:SF26">
    <property type="entry name" value="TRANSPORT PROTEIN COMB"/>
    <property type="match status" value="1"/>
</dbReference>
<evidence type="ECO:0000256" key="4">
    <source>
        <dbReference type="ARBA" id="ARBA00023136"/>
    </source>
</evidence>
<accession>A0AAT9G7N0</accession>
<feature type="transmembrane region" description="Helical" evidence="5">
    <location>
        <begin position="12"/>
        <end position="33"/>
    </location>
</feature>
<proteinExistence type="predicted"/>
<evidence type="ECO:0000256" key="1">
    <source>
        <dbReference type="ARBA" id="ARBA00004167"/>
    </source>
</evidence>
<feature type="domain" description="Multidrug resistance protein MdtA-like barrel-sandwich hybrid" evidence="6">
    <location>
        <begin position="52"/>
        <end position="246"/>
    </location>
</feature>
<keyword evidence="2 5" id="KW-0812">Transmembrane</keyword>